<dbReference type="EMBL" id="JADXDR010000047">
    <property type="protein sequence ID" value="KAI7842863.1"/>
    <property type="molecule type" value="Genomic_DNA"/>
</dbReference>
<evidence type="ECO:0000313" key="2">
    <source>
        <dbReference type="EMBL" id="KAI7842863.1"/>
    </source>
</evidence>
<feature type="compositionally biased region" description="Basic residues" evidence="1">
    <location>
        <begin position="525"/>
        <end position="543"/>
    </location>
</feature>
<feature type="compositionally biased region" description="Basic residues" evidence="1">
    <location>
        <begin position="414"/>
        <end position="424"/>
    </location>
</feature>
<dbReference type="SUPFAM" id="SSF55811">
    <property type="entry name" value="Nudix"/>
    <property type="match status" value="1"/>
</dbReference>
<proteinExistence type="predicted"/>
<evidence type="ECO:0000313" key="3">
    <source>
        <dbReference type="Proteomes" id="UP001205105"/>
    </source>
</evidence>
<reference evidence="2" key="1">
    <citation type="submission" date="2020-11" db="EMBL/GenBank/DDBJ databases">
        <title>Chlorella ohadii genome sequencing and assembly.</title>
        <authorList>
            <person name="Murik O."/>
            <person name="Treves H."/>
            <person name="Kedem I."/>
            <person name="Shotland Y."/>
            <person name="Kaplan A."/>
        </authorList>
    </citation>
    <scope>NUCLEOTIDE SEQUENCE</scope>
    <source>
        <strain evidence="2">1</strain>
    </source>
</reference>
<comment type="caution">
    <text evidence="2">The sequence shown here is derived from an EMBL/GenBank/DDBJ whole genome shotgun (WGS) entry which is preliminary data.</text>
</comment>
<sequence>MAYFTRSRALTEHKAAGVLPFCLHEGAVLVLLGAEPCRTGPGGKLYRTMWRDFGGGREAQDLDSAATAAREFAEETLGLFGDCGVDAASVALAATIFEARLRGPLQALKVEHTLAKGSYHFYMTQTPFVAPLMFRLATEQNAATRAVPGGEKSAFAWVPLRAVLECVAATAPRYFLESPADVCGGEGTPPPAKCGRRRFQLHPCFANSLRQAQRCGLQELLARAQDLPVPPPPPLPSLLQQPAAEPAGSVLEAADGGSRDEAEAVDSGLAAEVQATAAEAAAAVEQVAAEAAAAEQAVAAAAVVEPAAAEIQVAVAAAEEATEEAIVAAAECATVAAVEGASDCEDAAGEVCGSGLWDHSLAHWMAQAEIAAALESSGFAIPAAGAACLPAGLLLPAATQLQLSWQPEAPQQPRRGKKRRRPRQRQGQAGPADGQQEELQGTAAAATVVAVEAIRGASAALAAAAASEAAGHRAGACIPPASATTSSLARPASSVDTASSLRQSRQALAAAAVGEVVSQIEHNSRQPHKHRLSRKQRLKRRQQRQREAAGGTAAAAAAEPGGIGQAAQPGAPAATSPTMGSLPASPAAAVQPTHWHHAAVELQAEFQPHLRHSKRLRVQVSV</sequence>
<feature type="compositionally biased region" description="Low complexity" evidence="1">
    <location>
        <begin position="404"/>
        <end position="413"/>
    </location>
</feature>
<evidence type="ECO:0008006" key="4">
    <source>
        <dbReference type="Google" id="ProtNLM"/>
    </source>
</evidence>
<keyword evidence="3" id="KW-1185">Reference proteome</keyword>
<organism evidence="2 3">
    <name type="scientific">Chlorella ohadii</name>
    <dbReference type="NCBI Taxonomy" id="2649997"/>
    <lineage>
        <taxon>Eukaryota</taxon>
        <taxon>Viridiplantae</taxon>
        <taxon>Chlorophyta</taxon>
        <taxon>core chlorophytes</taxon>
        <taxon>Trebouxiophyceae</taxon>
        <taxon>Chlorellales</taxon>
        <taxon>Chlorellaceae</taxon>
        <taxon>Chlorella clade</taxon>
        <taxon>Chlorella</taxon>
    </lineage>
</organism>
<dbReference type="Proteomes" id="UP001205105">
    <property type="component" value="Unassembled WGS sequence"/>
</dbReference>
<evidence type="ECO:0000256" key="1">
    <source>
        <dbReference type="SAM" id="MobiDB-lite"/>
    </source>
</evidence>
<dbReference type="InterPro" id="IPR015797">
    <property type="entry name" value="NUDIX_hydrolase-like_dom_sf"/>
</dbReference>
<name>A0AAD5DUX7_9CHLO</name>
<feature type="region of interest" description="Disordered" evidence="1">
    <location>
        <begin position="520"/>
        <end position="593"/>
    </location>
</feature>
<feature type="compositionally biased region" description="Low complexity" evidence="1">
    <location>
        <begin position="237"/>
        <end position="247"/>
    </location>
</feature>
<dbReference type="Gene3D" id="3.90.79.10">
    <property type="entry name" value="Nucleoside Triphosphate Pyrophosphohydrolase"/>
    <property type="match status" value="1"/>
</dbReference>
<feature type="region of interest" description="Disordered" evidence="1">
    <location>
        <begin position="226"/>
        <end position="263"/>
    </location>
</feature>
<protein>
    <recommendedName>
        <fullName evidence="4">Nudix hydrolase domain-containing protein</fullName>
    </recommendedName>
</protein>
<dbReference type="AlphaFoldDB" id="A0AAD5DUX7"/>
<feature type="region of interest" description="Disordered" evidence="1">
    <location>
        <begin position="404"/>
        <end position="440"/>
    </location>
</feature>
<gene>
    <name evidence="2" type="ORF">COHA_003481</name>
</gene>
<feature type="compositionally biased region" description="Low complexity" evidence="1">
    <location>
        <begin position="548"/>
        <end position="574"/>
    </location>
</feature>
<accession>A0AAD5DUX7</accession>